<evidence type="ECO:0000313" key="6">
    <source>
        <dbReference type="EMBL" id="MET3865566.1"/>
    </source>
</evidence>
<dbReference type="InterPro" id="IPR052016">
    <property type="entry name" value="Bact_Sigma-Reg"/>
</dbReference>
<evidence type="ECO:0000256" key="4">
    <source>
        <dbReference type="SAM" id="Phobius"/>
    </source>
</evidence>
<keyword evidence="7" id="KW-1185">Reference proteome</keyword>
<dbReference type="PANTHER" id="PTHR43156">
    <property type="entry name" value="STAGE II SPORULATION PROTEIN E-RELATED"/>
    <property type="match status" value="1"/>
</dbReference>
<feature type="region of interest" description="Disordered" evidence="3">
    <location>
        <begin position="1"/>
        <end position="21"/>
    </location>
</feature>
<evidence type="ECO:0000256" key="1">
    <source>
        <dbReference type="ARBA" id="ARBA00022801"/>
    </source>
</evidence>
<keyword evidence="2" id="KW-0175">Coiled coil</keyword>
<comment type="caution">
    <text evidence="6">The sequence shown here is derived from an EMBL/GenBank/DDBJ whole genome shotgun (WGS) entry which is preliminary data.</text>
</comment>
<evidence type="ECO:0000256" key="3">
    <source>
        <dbReference type="SAM" id="MobiDB-lite"/>
    </source>
</evidence>
<dbReference type="PANTHER" id="PTHR43156:SF9">
    <property type="entry name" value="HAMP DOMAIN-CONTAINING PROTEIN"/>
    <property type="match status" value="1"/>
</dbReference>
<sequence>MSGPDTALDSPRPVGGIRGARPLRTGDALAQLGFADIDPVPAAGGAGRAGGLRGAGPIRRGDPLSKRGFADVLAAGAPADELMKPGALRGAARGRDLDSLSHTLFLRIYPVIGALLLLTQLGIAWVTYTDQLRLYGDRAHLLARLTAAAIARPDWARDPDAYDAPLKALAAEPDFAHAVLRDAAGHVVGTAGAAPPARGWSTLSAQADLSVPGRAGPAGSLTVTVSTRALRDNAAWQVMLALGASVGLMIAFVITLHATVRRHVMAPLMRLLLAMREIEHKRWTTVELGGAYRPSNEIDVISQAFNRMVEGLRSGDAAKQLLVELEQAHDRLERANRQVVESIGYARRIQDSVLPDRNALAGAGVEVAVLWEPLHVVGGDYFWLEEIDGLCVIAVADCTGHGVPGAFLTLIVATALDRLLHERGLRAPAAILAGLDAMVRTQLRQDGRGAESDDGLDCGLCVWDRAAGTLHFAGAGLSLTVVRDGVAERVRGGRRGLGYPRPARAGQREDVIADIAVPVAGATFYLMTDGITDQMGRAAPDRAPRLLGQRGVADSLLRHADLPLAAQAAALEADLDAYRGAETRRDDMTLVAFRFPQNGAAAAA</sequence>
<keyword evidence="4" id="KW-0812">Transmembrane</keyword>
<dbReference type="RefSeq" id="WP_107645315.1">
    <property type="nucleotide sequence ID" value="NZ_JBEPNV010000001.1"/>
</dbReference>
<dbReference type="Pfam" id="PF07228">
    <property type="entry name" value="SpoIIE"/>
    <property type="match status" value="1"/>
</dbReference>
<name>A0ABV2NGE3_9HYPH</name>
<keyword evidence="4" id="KW-1133">Transmembrane helix</keyword>
<feature type="transmembrane region" description="Helical" evidence="4">
    <location>
        <begin position="104"/>
        <end position="128"/>
    </location>
</feature>
<evidence type="ECO:0000259" key="5">
    <source>
        <dbReference type="PROSITE" id="PS50885"/>
    </source>
</evidence>
<protein>
    <submittedName>
        <fullName evidence="6">Serine phosphatase RsbU (Regulator of sigma subunit)</fullName>
    </submittedName>
</protein>
<feature type="coiled-coil region" evidence="2">
    <location>
        <begin position="315"/>
        <end position="342"/>
    </location>
</feature>
<reference evidence="6 7" key="1">
    <citation type="submission" date="2024-06" db="EMBL/GenBank/DDBJ databases">
        <title>Genomics of switchgrass bacterial isolates.</title>
        <authorList>
            <person name="Shade A."/>
        </authorList>
    </citation>
    <scope>NUCLEOTIDE SEQUENCE [LARGE SCALE GENOMIC DNA]</scope>
    <source>
        <strain evidence="6 7">PvP084</strain>
    </source>
</reference>
<feature type="transmembrane region" description="Helical" evidence="4">
    <location>
        <begin position="234"/>
        <end position="260"/>
    </location>
</feature>
<evidence type="ECO:0000256" key="2">
    <source>
        <dbReference type="SAM" id="Coils"/>
    </source>
</evidence>
<dbReference type="Gene3D" id="3.60.40.10">
    <property type="entry name" value="PPM-type phosphatase domain"/>
    <property type="match status" value="1"/>
</dbReference>
<dbReference type="Proteomes" id="UP001549119">
    <property type="component" value="Unassembled WGS sequence"/>
</dbReference>
<evidence type="ECO:0000313" key="7">
    <source>
        <dbReference type="Proteomes" id="UP001549119"/>
    </source>
</evidence>
<dbReference type="InterPro" id="IPR036457">
    <property type="entry name" value="PPM-type-like_dom_sf"/>
</dbReference>
<organism evidence="6 7">
    <name type="scientific">Methylobacterium radiotolerans</name>
    <dbReference type="NCBI Taxonomy" id="31998"/>
    <lineage>
        <taxon>Bacteria</taxon>
        <taxon>Pseudomonadati</taxon>
        <taxon>Pseudomonadota</taxon>
        <taxon>Alphaproteobacteria</taxon>
        <taxon>Hyphomicrobiales</taxon>
        <taxon>Methylobacteriaceae</taxon>
        <taxon>Methylobacterium</taxon>
    </lineage>
</organism>
<feature type="domain" description="HAMP" evidence="5">
    <location>
        <begin position="262"/>
        <end position="317"/>
    </location>
</feature>
<proteinExistence type="predicted"/>
<dbReference type="SMART" id="SM00331">
    <property type="entry name" value="PP2C_SIG"/>
    <property type="match status" value="1"/>
</dbReference>
<dbReference type="Gene3D" id="6.10.340.10">
    <property type="match status" value="1"/>
</dbReference>
<dbReference type="EMBL" id="JBEPNW010000002">
    <property type="protein sequence ID" value="MET3865566.1"/>
    <property type="molecule type" value="Genomic_DNA"/>
</dbReference>
<accession>A0ABV2NGE3</accession>
<keyword evidence="4" id="KW-0472">Membrane</keyword>
<dbReference type="InterPro" id="IPR001932">
    <property type="entry name" value="PPM-type_phosphatase-like_dom"/>
</dbReference>
<keyword evidence="1" id="KW-0378">Hydrolase</keyword>
<gene>
    <name evidence="6" type="ORF">ABIC20_002875</name>
</gene>
<dbReference type="PROSITE" id="PS50885">
    <property type="entry name" value="HAMP"/>
    <property type="match status" value="1"/>
</dbReference>
<dbReference type="InterPro" id="IPR003660">
    <property type="entry name" value="HAMP_dom"/>
</dbReference>